<proteinExistence type="predicted"/>
<dbReference type="EMBL" id="QGKX02000095">
    <property type="protein sequence ID" value="KAF3573918.1"/>
    <property type="molecule type" value="Genomic_DNA"/>
</dbReference>
<evidence type="ECO:0000313" key="2">
    <source>
        <dbReference type="Proteomes" id="UP000712600"/>
    </source>
</evidence>
<name>A0A8S9RL13_BRACR</name>
<protein>
    <submittedName>
        <fullName evidence="1">Uncharacterized protein</fullName>
    </submittedName>
</protein>
<sequence length="59" mass="6539">MQLEKGKINSLLLKRVLGPHNVSVDEDLREAATQVENWIRSCLNKFAIGGKEAEGFGKV</sequence>
<comment type="caution">
    <text evidence="1">The sequence shown here is derived from an EMBL/GenBank/DDBJ whole genome shotgun (WGS) entry which is preliminary data.</text>
</comment>
<gene>
    <name evidence="1" type="ORF">F2Q69_00063569</name>
</gene>
<evidence type="ECO:0000313" key="1">
    <source>
        <dbReference type="EMBL" id="KAF3573918.1"/>
    </source>
</evidence>
<reference evidence="1" key="1">
    <citation type="submission" date="2019-12" db="EMBL/GenBank/DDBJ databases">
        <title>Genome sequencing and annotation of Brassica cretica.</title>
        <authorList>
            <person name="Studholme D.J."/>
            <person name="Sarris P."/>
        </authorList>
    </citation>
    <scope>NUCLEOTIDE SEQUENCE</scope>
    <source>
        <strain evidence="1">PFS-109/04</strain>
        <tissue evidence="1">Leaf</tissue>
    </source>
</reference>
<organism evidence="1 2">
    <name type="scientific">Brassica cretica</name>
    <name type="common">Mustard</name>
    <dbReference type="NCBI Taxonomy" id="69181"/>
    <lineage>
        <taxon>Eukaryota</taxon>
        <taxon>Viridiplantae</taxon>
        <taxon>Streptophyta</taxon>
        <taxon>Embryophyta</taxon>
        <taxon>Tracheophyta</taxon>
        <taxon>Spermatophyta</taxon>
        <taxon>Magnoliopsida</taxon>
        <taxon>eudicotyledons</taxon>
        <taxon>Gunneridae</taxon>
        <taxon>Pentapetalae</taxon>
        <taxon>rosids</taxon>
        <taxon>malvids</taxon>
        <taxon>Brassicales</taxon>
        <taxon>Brassicaceae</taxon>
        <taxon>Brassiceae</taxon>
        <taxon>Brassica</taxon>
    </lineage>
</organism>
<dbReference type="Proteomes" id="UP000712600">
    <property type="component" value="Unassembled WGS sequence"/>
</dbReference>
<accession>A0A8S9RL13</accession>
<dbReference type="AlphaFoldDB" id="A0A8S9RL13"/>